<dbReference type="GO" id="GO:0046933">
    <property type="term" value="F:proton-transporting ATP synthase activity, rotational mechanism"/>
    <property type="evidence" value="ECO:0007669"/>
    <property type="project" value="UniProtKB-UniRule"/>
</dbReference>
<dbReference type="NCBIfam" id="TIGR00962">
    <property type="entry name" value="atpA"/>
    <property type="match status" value="1"/>
</dbReference>
<dbReference type="GO" id="GO:0005524">
    <property type="term" value="F:ATP binding"/>
    <property type="evidence" value="ECO:0007669"/>
    <property type="project" value="UniProtKB-UniRule"/>
</dbReference>
<evidence type="ECO:0000256" key="6">
    <source>
        <dbReference type="ARBA" id="ARBA00022528"/>
    </source>
</evidence>
<evidence type="ECO:0000256" key="16">
    <source>
        <dbReference type="RuleBase" id="RU000339"/>
    </source>
</evidence>
<evidence type="ECO:0000256" key="17">
    <source>
        <dbReference type="RuleBase" id="RU000341"/>
    </source>
</evidence>
<gene>
    <name evidence="15 18 22" type="primary">atpA</name>
</gene>
<dbReference type="SUPFAM" id="SSF52540">
    <property type="entry name" value="P-loop containing nucleoside triphosphate hydrolases"/>
    <property type="match status" value="1"/>
</dbReference>
<evidence type="ECO:0000256" key="15">
    <source>
        <dbReference type="HAMAP-Rule" id="MF_01346"/>
    </source>
</evidence>
<keyword evidence="18 22" id="KW-0934">Plastid</keyword>
<dbReference type="CDD" id="cd18113">
    <property type="entry name" value="ATP-synt_F1_alpha_C"/>
    <property type="match status" value="1"/>
</dbReference>
<dbReference type="EMBL" id="KY427359">
    <property type="protein sequence ID" value="ASU96328.1"/>
    <property type="molecule type" value="Genomic_DNA"/>
</dbReference>
<comment type="subunit">
    <text evidence="4">F-type ATPases have 2 components, CF(1) - the catalytic core - and CF(0) - the membrane proton channel. CF(1) has five subunits: alpha(3), beta(3), gamma(1), delta(1), epsilon(1). CF(0) has three main subunits: a, b and c.</text>
</comment>
<keyword evidence="7 15" id="KW-0547">Nucleotide-binding</keyword>
<geneLocation type="chloroplast" evidence="22"/>
<keyword evidence="8 15" id="KW-0375">Hydrogen ion transport</keyword>
<dbReference type="Gene3D" id="1.20.150.20">
    <property type="entry name" value="ATP synthase alpha/beta chain, C-terminal domain"/>
    <property type="match status" value="1"/>
</dbReference>
<dbReference type="FunFam" id="2.40.30.20:FF:000001">
    <property type="entry name" value="ATP synthase subunit alpha"/>
    <property type="match status" value="1"/>
</dbReference>
<feature type="domain" description="ATP synthase alpha subunit C-terminal" evidence="20">
    <location>
        <begin position="373"/>
        <end position="497"/>
    </location>
</feature>
<dbReference type="CDD" id="cd01132">
    <property type="entry name" value="F1-ATPase_alpha_CD"/>
    <property type="match status" value="1"/>
</dbReference>
<evidence type="ECO:0000259" key="20">
    <source>
        <dbReference type="Pfam" id="PF00306"/>
    </source>
</evidence>
<sequence>MVINIRPDEISSIIRKQIEGYVPEVKVVNIGTVLQVGDGIARIHGLNKVMAGESVEFEDGTVGIAPNPESDNVGAVPTGDGLTIQEGSSVRATGKIAQIPVSGSFLGRVVNALAQPIDGKGQIPASEFRPIESPAPGIISRRSVYEPLQTGLIAIDSMIPIGRGQRELIIGDRQTGKTAVATDTILNQKGQNVICVYVAIGQKASSVAQVVDTFQDRGAMEYTIVVSETANSPATLQYLAPYTGAALAEYFMYRKQHTPIIHDDLSKQAQAYRQMSLLLRRPPGREAYPGDVFYLHSRLLERAAKLSLQLGEGSMTALPIVETQAGDVSAYIPTNVISITDGQIFLSADLFNAGIRPAINVGISVSRVGSAAQIKAMKQVAGKLKLELAQFAELEAFAQFASDLDKTTQNQLARGQRLRELLKQSQSAPLSVEEQVATTYSGVNGYLDVPEVEQVKRFLVQLREYVITSKPQFGEITRSTKVSTEQAETLLKEAIKESTEIFLLQEK</sequence>
<evidence type="ECO:0000313" key="22">
    <source>
        <dbReference type="EMBL" id="ASU96328.1"/>
    </source>
</evidence>
<evidence type="ECO:0000256" key="8">
    <source>
        <dbReference type="ARBA" id="ARBA00022781"/>
    </source>
</evidence>
<keyword evidence="12 15" id="KW-0472">Membrane</keyword>
<protein>
    <recommendedName>
        <fullName evidence="15 18">ATP synthase subunit alpha, chloroplastic</fullName>
        <ecNumber evidence="15 18">7.1.2.2</ecNumber>
    </recommendedName>
    <alternativeName>
        <fullName evidence="15">ATP synthase F1 sector subunit alpha</fullName>
    </alternativeName>
    <alternativeName>
        <fullName evidence="15">F-ATPase subunit alpha</fullName>
    </alternativeName>
</protein>
<evidence type="ECO:0000256" key="7">
    <source>
        <dbReference type="ARBA" id="ARBA00022741"/>
    </source>
</evidence>
<evidence type="ECO:0000256" key="12">
    <source>
        <dbReference type="ARBA" id="ARBA00023136"/>
    </source>
</evidence>
<dbReference type="InterPro" id="IPR033732">
    <property type="entry name" value="ATP_synth_F1_a_nt-bd_dom"/>
</dbReference>
<evidence type="ECO:0000256" key="18">
    <source>
        <dbReference type="RuleBase" id="RU004286"/>
    </source>
</evidence>
<dbReference type="NCBIfam" id="NF009884">
    <property type="entry name" value="PRK13343.1"/>
    <property type="match status" value="1"/>
</dbReference>
<keyword evidence="14 15" id="KW-0066">ATP synthesis</keyword>
<feature type="site" description="Required for activity" evidence="15">
    <location>
        <position position="364"/>
    </location>
</feature>
<dbReference type="PROSITE" id="PS00152">
    <property type="entry name" value="ATPASE_ALPHA_BETA"/>
    <property type="match status" value="1"/>
</dbReference>
<evidence type="ECO:0000256" key="13">
    <source>
        <dbReference type="ARBA" id="ARBA00023196"/>
    </source>
</evidence>
<dbReference type="InterPro" id="IPR004100">
    <property type="entry name" value="ATPase_F1/V1/A1_a/bsu_N"/>
</dbReference>
<feature type="domain" description="ATPase F1/V1/A1 complex alpha/beta subunit nucleotide-binding" evidence="19">
    <location>
        <begin position="151"/>
        <end position="366"/>
    </location>
</feature>
<keyword evidence="10 15" id="KW-1278">Translocase</keyword>
<dbReference type="Pfam" id="PF00006">
    <property type="entry name" value="ATP-synt_ab"/>
    <property type="match status" value="1"/>
</dbReference>
<dbReference type="GO" id="GO:0045259">
    <property type="term" value="C:proton-transporting ATP synthase complex"/>
    <property type="evidence" value="ECO:0007669"/>
    <property type="project" value="UniProtKB-KW"/>
</dbReference>
<evidence type="ECO:0000259" key="19">
    <source>
        <dbReference type="Pfam" id="PF00006"/>
    </source>
</evidence>
<dbReference type="FunFam" id="1.20.150.20:FF:000001">
    <property type="entry name" value="ATP synthase subunit alpha"/>
    <property type="match status" value="1"/>
</dbReference>
<dbReference type="SUPFAM" id="SSF47917">
    <property type="entry name" value="C-terminal domain of alpha and beta subunits of F1 ATP synthase"/>
    <property type="match status" value="1"/>
</dbReference>
<evidence type="ECO:0000256" key="9">
    <source>
        <dbReference type="ARBA" id="ARBA00022840"/>
    </source>
</evidence>
<reference evidence="22" key="1">
    <citation type="journal article" date="2017" name="Genome Biol. Evol.">
        <title>Plastid Phylogenomics Resolve Deep Relationships among Eupolypod II Ferns with Rapid Radiation and Rate Heterogeneity.</title>
        <authorList>
            <person name="Wei R."/>
            <person name="Yan Y.-H."/>
            <person name="Harris A.J."/>
            <person name="Kang J.-S."/>
            <person name="Shen H."/>
            <person name="Xiang Q.-P."/>
            <person name="Zhang X.-C."/>
        </authorList>
    </citation>
    <scope>NUCLEOTIDE SEQUENCE</scope>
</reference>
<dbReference type="InterPro" id="IPR000194">
    <property type="entry name" value="ATPase_F1/V1/A1_a/bsu_nucl-bd"/>
</dbReference>
<dbReference type="InterPro" id="IPR036121">
    <property type="entry name" value="ATPase_F1/V1/A1_a/bsu_N_sf"/>
</dbReference>
<dbReference type="InterPro" id="IPR023366">
    <property type="entry name" value="ATP_synth_asu-like_sf"/>
</dbReference>
<comment type="subunit">
    <text evidence="15 18">F-type ATPases have 2 components, CF(1) - the catalytic core - and CF(0) - the membrane proton channel. CF(1) has five subunits: alpha(3), beta(3), gamma(1), delta(1), epsilon(1). CF(0) has four main subunits: a, b, b' and c.</text>
</comment>
<feature type="domain" description="ATPase F1/V1/A1 complex alpha/beta subunit N-terminal" evidence="21">
    <location>
        <begin position="29"/>
        <end position="94"/>
    </location>
</feature>
<comment type="function">
    <text evidence="1 15 18">Produces ATP from ADP in the presence of a proton gradient across the membrane. The alpha chain is a regulatory subunit.</text>
</comment>
<dbReference type="Pfam" id="PF02874">
    <property type="entry name" value="ATP-synt_ab_N"/>
    <property type="match status" value="1"/>
</dbReference>
<dbReference type="Gene3D" id="3.40.50.300">
    <property type="entry name" value="P-loop containing nucleotide triphosphate hydrolases"/>
    <property type="match status" value="1"/>
</dbReference>
<dbReference type="FunFam" id="3.40.50.300:FF:000002">
    <property type="entry name" value="ATP synthase subunit alpha"/>
    <property type="match status" value="1"/>
</dbReference>
<dbReference type="GO" id="GO:0009535">
    <property type="term" value="C:chloroplast thylakoid membrane"/>
    <property type="evidence" value="ECO:0007669"/>
    <property type="project" value="UniProtKB-SubCell"/>
</dbReference>
<dbReference type="CDD" id="cd18116">
    <property type="entry name" value="ATP-synt_F1_alpha_N"/>
    <property type="match status" value="1"/>
</dbReference>
<dbReference type="InterPro" id="IPR027417">
    <property type="entry name" value="P-loop_NTPase"/>
</dbReference>
<keyword evidence="6 17" id="KW-0150">Chloroplast</keyword>
<keyword evidence="5 15" id="KW-0813">Transport</keyword>
<dbReference type="SUPFAM" id="SSF50615">
    <property type="entry name" value="N-terminal domain of alpha and beta subunits of F1 ATP synthase"/>
    <property type="match status" value="1"/>
</dbReference>
<evidence type="ECO:0000256" key="5">
    <source>
        <dbReference type="ARBA" id="ARBA00022448"/>
    </source>
</evidence>
<comment type="catalytic activity">
    <reaction evidence="15 18">
        <text>ATP + H2O + 4 H(+)(in) = ADP + phosphate + 5 H(+)(out)</text>
        <dbReference type="Rhea" id="RHEA:57720"/>
        <dbReference type="ChEBI" id="CHEBI:15377"/>
        <dbReference type="ChEBI" id="CHEBI:15378"/>
        <dbReference type="ChEBI" id="CHEBI:30616"/>
        <dbReference type="ChEBI" id="CHEBI:43474"/>
        <dbReference type="ChEBI" id="CHEBI:456216"/>
        <dbReference type="EC" id="7.1.2.2"/>
    </reaction>
</comment>
<dbReference type="PANTHER" id="PTHR48082:SF2">
    <property type="entry name" value="ATP SYNTHASE SUBUNIT ALPHA, MITOCHONDRIAL"/>
    <property type="match status" value="1"/>
</dbReference>
<dbReference type="InterPro" id="IPR005294">
    <property type="entry name" value="ATP_synth_F1_asu"/>
</dbReference>
<dbReference type="GO" id="GO:0043531">
    <property type="term" value="F:ADP binding"/>
    <property type="evidence" value="ECO:0007669"/>
    <property type="project" value="TreeGrafter"/>
</dbReference>
<keyword evidence="11 15" id="KW-0406">Ion transport</keyword>
<evidence type="ECO:0000256" key="14">
    <source>
        <dbReference type="ARBA" id="ARBA00023310"/>
    </source>
</evidence>
<dbReference type="Pfam" id="PF00306">
    <property type="entry name" value="ATP-synt_ab_C"/>
    <property type="match status" value="1"/>
</dbReference>
<evidence type="ECO:0000256" key="4">
    <source>
        <dbReference type="ARBA" id="ARBA00011648"/>
    </source>
</evidence>
<comment type="similarity">
    <text evidence="3 15 16">Belongs to the ATPase alpha/beta chains family.</text>
</comment>
<evidence type="ECO:0000259" key="21">
    <source>
        <dbReference type="Pfam" id="PF02874"/>
    </source>
</evidence>
<dbReference type="InterPro" id="IPR000793">
    <property type="entry name" value="ATP_synth_asu_C"/>
</dbReference>
<dbReference type="InterPro" id="IPR020003">
    <property type="entry name" value="ATPase_a/bsu_AS"/>
</dbReference>
<dbReference type="Gene3D" id="2.40.30.20">
    <property type="match status" value="1"/>
</dbReference>
<dbReference type="InterPro" id="IPR038376">
    <property type="entry name" value="ATP_synth_asu_C_sf"/>
</dbReference>
<dbReference type="GeneID" id="33948734"/>
<keyword evidence="13 15" id="KW-0139">CF(1)</keyword>
<dbReference type="PANTHER" id="PTHR48082">
    <property type="entry name" value="ATP SYNTHASE SUBUNIT ALPHA, MITOCHONDRIAL"/>
    <property type="match status" value="1"/>
</dbReference>
<dbReference type="EC" id="7.1.2.2" evidence="15 18"/>
<evidence type="ECO:0000256" key="3">
    <source>
        <dbReference type="ARBA" id="ARBA00008936"/>
    </source>
</evidence>
<proteinExistence type="inferred from homology"/>
<evidence type="ECO:0000256" key="1">
    <source>
        <dbReference type="ARBA" id="ARBA00003784"/>
    </source>
</evidence>
<dbReference type="HAMAP" id="MF_01346">
    <property type="entry name" value="ATP_synth_alpha_bact"/>
    <property type="match status" value="1"/>
</dbReference>
<comment type="subcellular location">
    <subcellularLocation>
        <location evidence="2">Membrane</location>
        <topology evidence="2">Peripheral membrane protein</topology>
    </subcellularLocation>
    <subcellularLocation>
        <location evidence="15 17">Plastid</location>
        <location evidence="15 17">Chloroplast thylakoid membrane</location>
        <topology evidence="15 17">Peripheral membrane protein</topology>
    </subcellularLocation>
</comment>
<keyword evidence="15 17" id="KW-0793">Thylakoid</keyword>
<evidence type="ECO:0000256" key="2">
    <source>
        <dbReference type="ARBA" id="ARBA00004170"/>
    </source>
</evidence>
<accession>A0A248RFR3</accession>
<evidence type="ECO:0000256" key="10">
    <source>
        <dbReference type="ARBA" id="ARBA00022967"/>
    </source>
</evidence>
<keyword evidence="9 15" id="KW-0067">ATP-binding</keyword>
<organism evidence="22">
    <name type="scientific">Woodsia polystichoides</name>
    <dbReference type="NCBI Taxonomy" id="32120"/>
    <lineage>
        <taxon>Eukaryota</taxon>
        <taxon>Viridiplantae</taxon>
        <taxon>Streptophyta</taxon>
        <taxon>Embryophyta</taxon>
        <taxon>Tracheophyta</taxon>
        <taxon>Polypodiopsida</taxon>
        <taxon>Polypodiidae</taxon>
        <taxon>Polypodiales</taxon>
        <taxon>Aspleniineae</taxon>
        <taxon>Woodsiaceae</taxon>
        <taxon>Woodsia</taxon>
    </lineage>
</organism>
<feature type="binding site" evidence="15">
    <location>
        <begin position="171"/>
        <end position="178"/>
    </location>
    <ligand>
        <name>ATP</name>
        <dbReference type="ChEBI" id="CHEBI:30616"/>
    </ligand>
</feature>
<dbReference type="AlphaFoldDB" id="A0A248RFR3"/>
<name>A0A248RFR3_9MONI</name>
<dbReference type="RefSeq" id="YP_009427636.1">
    <property type="nucleotide sequence ID" value="NC_035865.1"/>
</dbReference>
<evidence type="ECO:0000256" key="11">
    <source>
        <dbReference type="ARBA" id="ARBA00023065"/>
    </source>
</evidence>